<dbReference type="KEGG" id="bcom:BAUCODRAFT_508994"/>
<dbReference type="HOGENOM" id="CLU_1643389_0_0_1"/>
<evidence type="ECO:0000313" key="2">
    <source>
        <dbReference type="Proteomes" id="UP000011761"/>
    </source>
</evidence>
<keyword evidence="2" id="KW-1185">Reference proteome</keyword>
<dbReference type="RefSeq" id="XP_007677225.1">
    <property type="nucleotide sequence ID" value="XM_007679035.1"/>
</dbReference>
<organism evidence="1 2">
    <name type="scientific">Baudoinia panamericana (strain UAMH 10762)</name>
    <name type="common">Angels' share fungus</name>
    <name type="synonym">Baudoinia compniacensis (strain UAMH 10762)</name>
    <dbReference type="NCBI Taxonomy" id="717646"/>
    <lineage>
        <taxon>Eukaryota</taxon>
        <taxon>Fungi</taxon>
        <taxon>Dikarya</taxon>
        <taxon>Ascomycota</taxon>
        <taxon>Pezizomycotina</taxon>
        <taxon>Dothideomycetes</taxon>
        <taxon>Dothideomycetidae</taxon>
        <taxon>Mycosphaerellales</taxon>
        <taxon>Teratosphaeriaceae</taxon>
        <taxon>Baudoinia</taxon>
    </lineage>
</organism>
<dbReference type="EMBL" id="KB445556">
    <property type="protein sequence ID" value="EMC95911.1"/>
    <property type="molecule type" value="Genomic_DNA"/>
</dbReference>
<accession>M2MH06</accession>
<proteinExistence type="predicted"/>
<dbReference type="Proteomes" id="UP000011761">
    <property type="component" value="Unassembled WGS sequence"/>
</dbReference>
<gene>
    <name evidence="1" type="ORF">BAUCODRAFT_508994</name>
</gene>
<dbReference type="GeneID" id="19115022"/>
<name>M2MH06_BAUPA</name>
<protein>
    <submittedName>
        <fullName evidence="1">Uncharacterized protein</fullName>
    </submittedName>
</protein>
<dbReference type="AlphaFoldDB" id="M2MH06"/>
<reference evidence="1 2" key="1">
    <citation type="journal article" date="2012" name="PLoS Pathog.">
        <title>Diverse lifestyles and strategies of plant pathogenesis encoded in the genomes of eighteen Dothideomycetes fungi.</title>
        <authorList>
            <person name="Ohm R.A."/>
            <person name="Feau N."/>
            <person name="Henrissat B."/>
            <person name="Schoch C.L."/>
            <person name="Horwitz B.A."/>
            <person name="Barry K.W."/>
            <person name="Condon B.J."/>
            <person name="Copeland A.C."/>
            <person name="Dhillon B."/>
            <person name="Glaser F."/>
            <person name="Hesse C.N."/>
            <person name="Kosti I."/>
            <person name="LaButti K."/>
            <person name="Lindquist E.A."/>
            <person name="Lucas S."/>
            <person name="Salamov A.A."/>
            <person name="Bradshaw R.E."/>
            <person name="Ciuffetti L."/>
            <person name="Hamelin R.C."/>
            <person name="Kema G.H.J."/>
            <person name="Lawrence C."/>
            <person name="Scott J.A."/>
            <person name="Spatafora J.W."/>
            <person name="Turgeon B.G."/>
            <person name="de Wit P.J.G.M."/>
            <person name="Zhong S."/>
            <person name="Goodwin S.B."/>
            <person name="Grigoriev I.V."/>
        </authorList>
    </citation>
    <scope>NUCLEOTIDE SEQUENCE [LARGE SCALE GENOMIC DNA]</scope>
    <source>
        <strain evidence="1 2">UAMH 10762</strain>
    </source>
</reference>
<sequence>MLCGGTSLDHAFREYLQEAAEFDAGHMDATVAKVRLNVLSGIIDYLKERMLANYVQAFQPPKCSSPNPNGDSNEDFVSVKINGFRITVALDRSTLENMISQVARGINMQHAMVPPSDTCVYVMVVGGLSLNNHVYGEIPKQVTAANRAIIFTPLEKGTRSD</sequence>
<evidence type="ECO:0000313" key="1">
    <source>
        <dbReference type="EMBL" id="EMC95911.1"/>
    </source>
</evidence>